<feature type="non-terminal residue" evidence="2">
    <location>
        <position position="1"/>
    </location>
</feature>
<evidence type="ECO:0000313" key="4">
    <source>
        <dbReference type="Proteomes" id="UP001152797"/>
    </source>
</evidence>
<dbReference type="EMBL" id="CAMXCT030004258">
    <property type="protein sequence ID" value="CAL4795683.1"/>
    <property type="molecule type" value="Genomic_DNA"/>
</dbReference>
<feature type="coiled-coil region" evidence="1">
    <location>
        <begin position="12"/>
        <end position="43"/>
    </location>
</feature>
<accession>A0A9P1DEW9</accession>
<evidence type="ECO:0000256" key="1">
    <source>
        <dbReference type="SAM" id="Coils"/>
    </source>
</evidence>
<proteinExistence type="predicted"/>
<dbReference type="EMBL" id="CAMXCT010004258">
    <property type="protein sequence ID" value="CAI4008371.1"/>
    <property type="molecule type" value="Genomic_DNA"/>
</dbReference>
<gene>
    <name evidence="2" type="ORF">C1SCF055_LOCUS33820</name>
</gene>
<dbReference type="AlphaFoldDB" id="A0A9P1DEW9"/>
<comment type="caution">
    <text evidence="2">The sequence shown here is derived from an EMBL/GenBank/DDBJ whole genome shotgun (WGS) entry which is preliminary data.</text>
</comment>
<reference evidence="3 4" key="2">
    <citation type="submission" date="2024-05" db="EMBL/GenBank/DDBJ databases">
        <authorList>
            <person name="Chen Y."/>
            <person name="Shah S."/>
            <person name="Dougan E. K."/>
            <person name="Thang M."/>
            <person name="Chan C."/>
        </authorList>
    </citation>
    <scope>NUCLEOTIDE SEQUENCE [LARGE SCALE GENOMIC DNA]</scope>
</reference>
<keyword evidence="4" id="KW-1185">Reference proteome</keyword>
<reference evidence="2" key="1">
    <citation type="submission" date="2022-10" db="EMBL/GenBank/DDBJ databases">
        <authorList>
            <person name="Chen Y."/>
            <person name="Dougan E. K."/>
            <person name="Chan C."/>
            <person name="Rhodes N."/>
            <person name="Thang M."/>
        </authorList>
    </citation>
    <scope>NUCLEOTIDE SEQUENCE</scope>
</reference>
<evidence type="ECO:0000313" key="3">
    <source>
        <dbReference type="EMBL" id="CAL4795683.1"/>
    </source>
</evidence>
<protein>
    <submittedName>
        <fullName evidence="2">Uncharacterized protein</fullName>
    </submittedName>
</protein>
<keyword evidence="1" id="KW-0175">Coiled coil</keyword>
<name>A0A9P1DEW9_9DINO</name>
<dbReference type="Proteomes" id="UP001152797">
    <property type="component" value="Unassembled WGS sequence"/>
</dbReference>
<dbReference type="EMBL" id="CAMXCT020004258">
    <property type="protein sequence ID" value="CAL1161746.1"/>
    <property type="molecule type" value="Genomic_DNA"/>
</dbReference>
<sequence>AAAHRSARGGHIEQLQLRNVQRAEEERRAQEERRKLLRELRQRRYLIQERQRALGSLGDTKISTKVRASMPEAIHAAGASLGGAPNGLLFPDMDGSSFASFASAGDKAETAPAVCFPRT</sequence>
<evidence type="ECO:0000313" key="2">
    <source>
        <dbReference type="EMBL" id="CAI4008371.1"/>
    </source>
</evidence>
<feature type="non-terminal residue" evidence="2">
    <location>
        <position position="119"/>
    </location>
</feature>
<organism evidence="2">
    <name type="scientific">Cladocopium goreaui</name>
    <dbReference type="NCBI Taxonomy" id="2562237"/>
    <lineage>
        <taxon>Eukaryota</taxon>
        <taxon>Sar</taxon>
        <taxon>Alveolata</taxon>
        <taxon>Dinophyceae</taxon>
        <taxon>Suessiales</taxon>
        <taxon>Symbiodiniaceae</taxon>
        <taxon>Cladocopium</taxon>
    </lineage>
</organism>